<dbReference type="GO" id="GO:0003676">
    <property type="term" value="F:nucleic acid binding"/>
    <property type="evidence" value="ECO:0007669"/>
    <property type="project" value="InterPro"/>
</dbReference>
<name>A0A2I0W5W9_9ASPA</name>
<proteinExistence type="predicted"/>
<evidence type="ECO:0000313" key="3">
    <source>
        <dbReference type="Proteomes" id="UP000233837"/>
    </source>
</evidence>
<dbReference type="InterPro" id="IPR002156">
    <property type="entry name" value="RNaseH_domain"/>
</dbReference>
<evidence type="ECO:0000259" key="1">
    <source>
        <dbReference type="Pfam" id="PF13456"/>
    </source>
</evidence>
<evidence type="ECO:0000313" key="2">
    <source>
        <dbReference type="EMBL" id="PKU71058.1"/>
    </source>
</evidence>
<sequence length="162" mass="18456">MSNHFKVNITWVKVGNTCGYAGIIRDHFGLFISNFAGLTEVNNMHLVFLMSVMSGITLCKKLKIKNIIFEANFPLVNLVDTGMNASTCAPSLFYFRRRIIEELDSFLHLFSVINEKVNAVAQALAYFGTVFKNYKEINLDQLPTYIQGLLNLNKVCFPYVYH</sequence>
<feature type="domain" description="RNase H type-1" evidence="1">
    <location>
        <begin position="11"/>
        <end position="126"/>
    </location>
</feature>
<dbReference type="EMBL" id="KZ502895">
    <property type="protein sequence ID" value="PKU71058.1"/>
    <property type="molecule type" value="Genomic_DNA"/>
</dbReference>
<reference evidence="2 3" key="2">
    <citation type="journal article" date="2017" name="Nature">
        <title>The Apostasia genome and the evolution of orchids.</title>
        <authorList>
            <person name="Zhang G.Q."/>
            <person name="Liu K.W."/>
            <person name="Li Z."/>
            <person name="Lohaus R."/>
            <person name="Hsiao Y.Y."/>
            <person name="Niu S.C."/>
            <person name="Wang J.Y."/>
            <person name="Lin Y.C."/>
            <person name="Xu Q."/>
            <person name="Chen L.J."/>
            <person name="Yoshida K."/>
            <person name="Fujiwara S."/>
            <person name="Wang Z.W."/>
            <person name="Zhang Y.Q."/>
            <person name="Mitsuda N."/>
            <person name="Wang M."/>
            <person name="Liu G.H."/>
            <person name="Pecoraro L."/>
            <person name="Huang H.X."/>
            <person name="Xiao X.J."/>
            <person name="Lin M."/>
            <person name="Wu X.Y."/>
            <person name="Wu W.L."/>
            <person name="Chen Y.Y."/>
            <person name="Chang S.B."/>
            <person name="Sakamoto S."/>
            <person name="Ohme-Takagi M."/>
            <person name="Yagi M."/>
            <person name="Zeng S.J."/>
            <person name="Shen C.Y."/>
            <person name="Yeh C.M."/>
            <person name="Luo Y.B."/>
            <person name="Tsai W.C."/>
            <person name="Van de Peer Y."/>
            <person name="Liu Z.J."/>
        </authorList>
    </citation>
    <scope>NUCLEOTIDE SEQUENCE [LARGE SCALE GENOMIC DNA]</scope>
    <source>
        <tissue evidence="2">The whole plant</tissue>
    </source>
</reference>
<gene>
    <name evidence="2" type="ORF">MA16_Dca017047</name>
</gene>
<reference evidence="2 3" key="1">
    <citation type="journal article" date="2016" name="Sci. Rep.">
        <title>The Dendrobium catenatum Lindl. genome sequence provides insights into polysaccharide synthase, floral development and adaptive evolution.</title>
        <authorList>
            <person name="Zhang G.Q."/>
            <person name="Xu Q."/>
            <person name="Bian C."/>
            <person name="Tsai W.C."/>
            <person name="Yeh C.M."/>
            <person name="Liu K.W."/>
            <person name="Yoshida K."/>
            <person name="Zhang L.S."/>
            <person name="Chang S.B."/>
            <person name="Chen F."/>
            <person name="Shi Y."/>
            <person name="Su Y.Y."/>
            <person name="Zhang Y.Q."/>
            <person name="Chen L.J."/>
            <person name="Yin Y."/>
            <person name="Lin M."/>
            <person name="Huang H."/>
            <person name="Deng H."/>
            <person name="Wang Z.W."/>
            <person name="Zhu S.L."/>
            <person name="Zhao X."/>
            <person name="Deng C."/>
            <person name="Niu S.C."/>
            <person name="Huang J."/>
            <person name="Wang M."/>
            <person name="Liu G.H."/>
            <person name="Yang H.J."/>
            <person name="Xiao X.J."/>
            <person name="Hsiao Y.Y."/>
            <person name="Wu W.L."/>
            <person name="Chen Y.Y."/>
            <person name="Mitsuda N."/>
            <person name="Ohme-Takagi M."/>
            <person name="Luo Y.B."/>
            <person name="Van de Peer Y."/>
            <person name="Liu Z.J."/>
        </authorList>
    </citation>
    <scope>NUCLEOTIDE SEQUENCE [LARGE SCALE GENOMIC DNA]</scope>
    <source>
        <tissue evidence="2">The whole plant</tissue>
    </source>
</reference>
<organism evidence="2 3">
    <name type="scientific">Dendrobium catenatum</name>
    <dbReference type="NCBI Taxonomy" id="906689"/>
    <lineage>
        <taxon>Eukaryota</taxon>
        <taxon>Viridiplantae</taxon>
        <taxon>Streptophyta</taxon>
        <taxon>Embryophyta</taxon>
        <taxon>Tracheophyta</taxon>
        <taxon>Spermatophyta</taxon>
        <taxon>Magnoliopsida</taxon>
        <taxon>Liliopsida</taxon>
        <taxon>Asparagales</taxon>
        <taxon>Orchidaceae</taxon>
        <taxon>Epidendroideae</taxon>
        <taxon>Malaxideae</taxon>
        <taxon>Dendrobiinae</taxon>
        <taxon>Dendrobium</taxon>
    </lineage>
</organism>
<dbReference type="Proteomes" id="UP000233837">
    <property type="component" value="Unassembled WGS sequence"/>
</dbReference>
<keyword evidence="3" id="KW-1185">Reference proteome</keyword>
<accession>A0A2I0W5W9</accession>
<dbReference type="GO" id="GO:0004523">
    <property type="term" value="F:RNA-DNA hybrid ribonuclease activity"/>
    <property type="evidence" value="ECO:0007669"/>
    <property type="project" value="InterPro"/>
</dbReference>
<protein>
    <recommendedName>
        <fullName evidence="1">RNase H type-1 domain-containing protein</fullName>
    </recommendedName>
</protein>
<dbReference type="AlphaFoldDB" id="A0A2I0W5W9"/>
<dbReference type="Pfam" id="PF13456">
    <property type="entry name" value="RVT_3"/>
    <property type="match status" value="1"/>
</dbReference>